<evidence type="ECO:0000259" key="2">
    <source>
        <dbReference type="SMART" id="SM00722"/>
    </source>
</evidence>
<reference evidence="3 4" key="1">
    <citation type="submission" date="2019-01" db="EMBL/GenBank/DDBJ databases">
        <title>Insights into ecological role of a new deltaproteobacterial order Candidatus Sinidesulfobacterales (Sva0485) by metagenomics and metatranscriptomics.</title>
        <authorList>
            <person name="Tan S."/>
            <person name="Liu J."/>
            <person name="Fang Y."/>
            <person name="Hedlund B.P."/>
            <person name="Lian Z.H."/>
            <person name="Huang L.Y."/>
            <person name="Li J.T."/>
            <person name="Huang L.N."/>
            <person name="Li W.J."/>
            <person name="Jiang H.C."/>
            <person name="Dong H.L."/>
            <person name="Shu W.S."/>
        </authorList>
    </citation>
    <scope>NUCLEOTIDE SEQUENCE [LARGE SCALE GENOMIC DNA]</scope>
    <source>
        <strain evidence="3">AP3</strain>
    </source>
</reference>
<dbReference type="InterPro" id="IPR012334">
    <property type="entry name" value="Pectin_lyas_fold"/>
</dbReference>
<dbReference type="SUPFAM" id="SSF51126">
    <property type="entry name" value="Pectin lyase-like"/>
    <property type="match status" value="1"/>
</dbReference>
<dbReference type="PANTHER" id="PTHR22990">
    <property type="entry name" value="F-BOX ONLY PROTEIN"/>
    <property type="match status" value="1"/>
</dbReference>
<sequence>MKYKIILFFLLLVPILSNPSISLSKTIYAEKGKPFNSIQKAINSANNGDTIIVGGGEYSGNIFINKPIILIGINNPIINGLLKGSGITVNAKNVTVKGFKIINTGNNLAKMDAGILLRQKARFAVIENNRIINSNSNGIYVDGAFYATVKNNFITSSRKIQYGNRGYGIYLWNAQYGVFEKNMIKCFIGGFYVVSSPNSYLLKNIIIDDYYGTHYMFSNHDIVAGNFVKNTVDGLALMYSRHILAALNTVIDAKHKGFLFNQSFHDTVVNNVVIKSGKGMDLYNTVYCKIIHNLVINNKIGMHIWGGSFPNIVYDNSFIDNIFQIKFLAHNDVYWDYKEKGNYWSDYNGFSIKKNNTGSLPYRSNSISSYIYWKYPIAKLLLSGSPVIQTLQFIENSFPIFTIPGIVDRYPYLNPTFSKIIIINSTKDGFFYVKTGIKQRTGK</sequence>
<proteinExistence type="predicted"/>
<dbReference type="AlphaFoldDB" id="A0A519BDU7"/>
<dbReference type="InterPro" id="IPR006626">
    <property type="entry name" value="PbH1"/>
</dbReference>
<dbReference type="EMBL" id="SGBD01000001">
    <property type="protein sequence ID" value="RZD15449.1"/>
    <property type="molecule type" value="Genomic_DNA"/>
</dbReference>
<name>A0A519BDU7_9DELT</name>
<dbReference type="InterPro" id="IPR011050">
    <property type="entry name" value="Pectin_lyase_fold/virulence"/>
</dbReference>
<comment type="caution">
    <text evidence="3">The sequence shown here is derived from an EMBL/GenBank/DDBJ whole genome shotgun (WGS) entry which is preliminary data.</text>
</comment>
<dbReference type="Gene3D" id="2.160.20.10">
    <property type="entry name" value="Single-stranded right-handed beta-helix, Pectin lyase-like"/>
    <property type="match status" value="2"/>
</dbReference>
<feature type="domain" description="Carbohydrate-binding/sugar hydrolysis" evidence="2">
    <location>
        <begin position="222"/>
        <end position="362"/>
    </location>
</feature>
<feature type="domain" description="Carbohydrate-binding/sugar hydrolysis" evidence="2">
    <location>
        <begin position="45"/>
        <end position="194"/>
    </location>
</feature>
<keyword evidence="1" id="KW-0677">Repeat</keyword>
<evidence type="ECO:0000313" key="4">
    <source>
        <dbReference type="Proteomes" id="UP000320813"/>
    </source>
</evidence>
<dbReference type="InterPro" id="IPR051550">
    <property type="entry name" value="SCF-Subunits/Alg-Epimerases"/>
</dbReference>
<protein>
    <submittedName>
        <fullName evidence="3">Nitrous oxide reductase family maturation protein NosD</fullName>
    </submittedName>
</protein>
<accession>A0A519BDU7</accession>
<dbReference type="SMART" id="SM00710">
    <property type="entry name" value="PbH1"/>
    <property type="match status" value="7"/>
</dbReference>
<dbReference type="SMART" id="SM00722">
    <property type="entry name" value="CASH"/>
    <property type="match status" value="2"/>
</dbReference>
<dbReference type="InterPro" id="IPR026464">
    <property type="entry name" value="NosD_copper_fam"/>
</dbReference>
<dbReference type="InterPro" id="IPR007742">
    <property type="entry name" value="NosD_dom"/>
</dbReference>
<dbReference type="Proteomes" id="UP000320813">
    <property type="component" value="Unassembled WGS sequence"/>
</dbReference>
<dbReference type="PANTHER" id="PTHR22990:SF15">
    <property type="entry name" value="F-BOX ONLY PROTEIN 10"/>
    <property type="match status" value="1"/>
</dbReference>
<evidence type="ECO:0000256" key="1">
    <source>
        <dbReference type="ARBA" id="ARBA00022737"/>
    </source>
</evidence>
<dbReference type="Pfam" id="PF05048">
    <property type="entry name" value="NosD"/>
    <property type="match status" value="1"/>
</dbReference>
<organism evidence="3 4">
    <name type="scientific">Candidatus Acidulodesulfobacterium ferriphilum</name>
    <dbReference type="NCBI Taxonomy" id="2597223"/>
    <lineage>
        <taxon>Bacteria</taxon>
        <taxon>Deltaproteobacteria</taxon>
        <taxon>Candidatus Acidulodesulfobacterales</taxon>
        <taxon>Candidatus Acidulodesulfobacterium</taxon>
    </lineage>
</organism>
<evidence type="ECO:0000313" key="3">
    <source>
        <dbReference type="EMBL" id="RZD15449.1"/>
    </source>
</evidence>
<gene>
    <name evidence="3" type="primary">nosD</name>
    <name evidence="3" type="ORF">EVJ47_04030</name>
</gene>
<dbReference type="InterPro" id="IPR006633">
    <property type="entry name" value="Carb-bd_sugar_hydrolysis-dom"/>
</dbReference>
<dbReference type="NCBIfam" id="TIGR04247">
    <property type="entry name" value="NosD_copper_fam"/>
    <property type="match status" value="1"/>
</dbReference>